<comment type="caution">
    <text evidence="1">The sequence shown here is derived from an EMBL/GenBank/DDBJ whole genome shotgun (WGS) entry which is preliminary data.</text>
</comment>
<sequence length="239" mass="25744">MLRSPGNLIVRLLPDFLGEESVPSIVSSLKQQLAQASSSSLCSSTTPTSFKLVRIDVHRNMTTPSSRESLVRRRNDALRAVLPRSATPSYQPFSDTPNSTPYPCLLYPCAKASHPHPSRPCFQWSAAAFSRCILVPGDCRTHTLVVKTLAGCANLSGTGSLTMIKCLTPQQLAGLIAHFSTSSSHDDKLVLAIIVTCFYGMIRLHEFNVAKASSDTAVLGIGEHQTTSLRDSASVNATD</sequence>
<dbReference type="Proteomes" id="UP000076154">
    <property type="component" value="Unassembled WGS sequence"/>
</dbReference>
<proteinExistence type="predicted"/>
<evidence type="ECO:0000313" key="2">
    <source>
        <dbReference type="Proteomes" id="UP000076154"/>
    </source>
</evidence>
<organism evidence="1 2">
    <name type="scientific">Hypsizygus marmoreus</name>
    <name type="common">White beech mushroom</name>
    <name type="synonym">Agaricus marmoreus</name>
    <dbReference type="NCBI Taxonomy" id="39966"/>
    <lineage>
        <taxon>Eukaryota</taxon>
        <taxon>Fungi</taxon>
        <taxon>Dikarya</taxon>
        <taxon>Basidiomycota</taxon>
        <taxon>Agaricomycotina</taxon>
        <taxon>Agaricomycetes</taxon>
        <taxon>Agaricomycetidae</taxon>
        <taxon>Agaricales</taxon>
        <taxon>Tricholomatineae</taxon>
        <taxon>Lyophyllaceae</taxon>
        <taxon>Hypsizygus</taxon>
    </lineage>
</organism>
<name>A0A369JHI3_HYPMA</name>
<gene>
    <name evidence="1" type="ORF">Hypma_014478</name>
</gene>
<accession>A0A369JHI3</accession>
<reference evidence="1" key="1">
    <citation type="submission" date="2018-04" db="EMBL/GenBank/DDBJ databases">
        <title>Whole genome sequencing of Hypsizygus marmoreus.</title>
        <authorList>
            <person name="Choi I.-G."/>
            <person name="Min B."/>
            <person name="Kim J.-G."/>
            <person name="Kim S."/>
            <person name="Oh Y.-L."/>
            <person name="Kong W.-S."/>
            <person name="Park H."/>
            <person name="Jeong J."/>
            <person name="Song E.-S."/>
        </authorList>
    </citation>
    <scope>NUCLEOTIDE SEQUENCE [LARGE SCALE GENOMIC DNA]</scope>
    <source>
        <strain evidence="1">51987-8</strain>
    </source>
</reference>
<keyword evidence="2" id="KW-1185">Reference proteome</keyword>
<dbReference type="EMBL" id="LUEZ02000087">
    <property type="protein sequence ID" value="RDB18864.1"/>
    <property type="molecule type" value="Genomic_DNA"/>
</dbReference>
<dbReference type="InParanoid" id="A0A369JHI3"/>
<protein>
    <submittedName>
        <fullName evidence="1">Uncharacterized protein</fullName>
    </submittedName>
</protein>
<evidence type="ECO:0000313" key="1">
    <source>
        <dbReference type="EMBL" id="RDB18864.1"/>
    </source>
</evidence>
<dbReference type="AlphaFoldDB" id="A0A369JHI3"/>
<feature type="non-terminal residue" evidence="1">
    <location>
        <position position="239"/>
    </location>
</feature>